<comment type="subcellular location">
    <subcellularLocation>
        <location evidence="6">Cellular thylakoid membrane</location>
    </subcellularLocation>
</comment>
<gene>
    <name evidence="8" type="ORF">C7B65_03055</name>
</gene>
<dbReference type="GO" id="GO:0009538">
    <property type="term" value="C:photosystem I reaction center"/>
    <property type="evidence" value="ECO:0007669"/>
    <property type="project" value="UniProtKB-UniRule"/>
</dbReference>
<accession>A0A2T1DM73</accession>
<dbReference type="PANTHER" id="PTHR34939:SF1">
    <property type="entry name" value="PHOTOSYSTEM I REACTION CENTER SUBUNIT III, CHLOROPLASTIC"/>
    <property type="match status" value="1"/>
</dbReference>
<dbReference type="InterPro" id="IPR003666">
    <property type="entry name" value="PSI_PsaF"/>
</dbReference>
<dbReference type="GO" id="GO:0031676">
    <property type="term" value="C:plasma membrane-derived thylakoid membrane"/>
    <property type="evidence" value="ECO:0007669"/>
    <property type="project" value="UniProtKB-SubCell"/>
</dbReference>
<dbReference type="Proteomes" id="UP000238634">
    <property type="component" value="Unassembled WGS sequence"/>
</dbReference>
<name>A0A2T1DM73_9CYAN</name>
<keyword evidence="6 7" id="KW-0732">Signal</keyword>
<dbReference type="SUPFAM" id="SSF81536">
    <property type="entry name" value="Subunit III of photosystem I reaction centre, PsaF"/>
    <property type="match status" value="1"/>
</dbReference>
<dbReference type="STRING" id="1920490.GCA_001895925_01594"/>
<evidence type="ECO:0000313" key="9">
    <source>
        <dbReference type="Proteomes" id="UP000238634"/>
    </source>
</evidence>
<comment type="caution">
    <text evidence="8">The sequence shown here is derived from an EMBL/GenBank/DDBJ whole genome shotgun (WGS) entry which is preliminary data.</text>
</comment>
<feature type="transmembrane region" description="Helical" evidence="6">
    <location>
        <begin position="87"/>
        <end position="105"/>
    </location>
</feature>
<keyword evidence="3 6" id="KW-0602">Photosynthesis</keyword>
<keyword evidence="6" id="KW-0793">Thylakoid</keyword>
<evidence type="ECO:0000256" key="1">
    <source>
        <dbReference type="ARBA" id="ARBA00008386"/>
    </source>
</evidence>
<dbReference type="PANTHER" id="PTHR34939">
    <property type="entry name" value="PHOTOSYSTEM I REACTION CENTER SUBUNIT III, CHLOROPLASTIC"/>
    <property type="match status" value="1"/>
</dbReference>
<feature type="chain" id="PRO_5015524827" description="Photosystem I reaction center subunit III" evidence="7">
    <location>
        <begin position="24"/>
        <end position="165"/>
    </location>
</feature>
<keyword evidence="9" id="KW-1185">Reference proteome</keyword>
<dbReference type="AlphaFoldDB" id="A0A2T1DM73"/>
<reference evidence="8 9" key="2">
    <citation type="submission" date="2018-03" db="EMBL/GenBank/DDBJ databases">
        <title>The ancient ancestry and fast evolution of plastids.</title>
        <authorList>
            <person name="Moore K.R."/>
            <person name="Magnabosco C."/>
            <person name="Momper L."/>
            <person name="Gold D.A."/>
            <person name="Bosak T."/>
            <person name="Fournier G.P."/>
        </authorList>
    </citation>
    <scope>NUCLEOTIDE SEQUENCE [LARGE SCALE GENOMIC DNA]</scope>
    <source>
        <strain evidence="8 9">ULC007</strain>
    </source>
</reference>
<evidence type="ECO:0000313" key="8">
    <source>
        <dbReference type="EMBL" id="PSB21576.1"/>
    </source>
</evidence>
<feature type="signal peptide" evidence="7">
    <location>
        <begin position="1"/>
        <end position="23"/>
    </location>
</feature>
<comment type="similarity">
    <text evidence="1 6">Belongs to the PsaF family.</text>
</comment>
<evidence type="ECO:0000256" key="4">
    <source>
        <dbReference type="ARBA" id="ARBA00022836"/>
    </source>
</evidence>
<organism evidence="8 9">
    <name type="scientific">Phormidesmis priestleyi ULC007</name>
    <dbReference type="NCBI Taxonomy" id="1920490"/>
    <lineage>
        <taxon>Bacteria</taxon>
        <taxon>Bacillati</taxon>
        <taxon>Cyanobacteriota</taxon>
        <taxon>Cyanophyceae</taxon>
        <taxon>Leptolyngbyales</taxon>
        <taxon>Leptolyngbyaceae</taxon>
        <taxon>Phormidesmis</taxon>
    </lineage>
</organism>
<dbReference type="Gene3D" id="1.10.8.110">
    <property type="entry name" value="Photosystem I PsaF, reaction centre subunit III"/>
    <property type="match status" value="1"/>
</dbReference>
<comment type="function">
    <text evidence="6">Participates in efficiency of electron transfer from plastocyanin to P700 (or cytochrome c553 in algae and cyanobacteria). This plastocyanin-docking protein contributes to the specific association of plastocyanin to PSI.</text>
</comment>
<evidence type="ECO:0000256" key="6">
    <source>
        <dbReference type="RuleBase" id="RU368107"/>
    </source>
</evidence>
<keyword evidence="6" id="KW-0472">Membrane</keyword>
<proteinExistence type="inferred from homology"/>
<dbReference type="EMBL" id="PVWG01000002">
    <property type="protein sequence ID" value="PSB21576.1"/>
    <property type="molecule type" value="Genomic_DNA"/>
</dbReference>
<keyword evidence="6" id="KW-0812">Transmembrane</keyword>
<protein>
    <recommendedName>
        <fullName evidence="2 6">Photosystem I reaction center subunit III</fullName>
    </recommendedName>
    <alternativeName>
        <fullName evidence="5 6">PSI-F</fullName>
    </alternativeName>
</protein>
<evidence type="ECO:0000256" key="7">
    <source>
        <dbReference type="SAM" id="SignalP"/>
    </source>
</evidence>
<dbReference type="Pfam" id="PF02507">
    <property type="entry name" value="PSI_PsaF"/>
    <property type="match status" value="1"/>
</dbReference>
<sequence>MRQLFALILVFALWVGVAPSASAESDVSGLLVPCRDSEMFAQRAKDSVSATAADRFQKYADSGLLCGKDDGLPHLITDGRLNHAGEFIIPGLLFLYLAGWLGWAGRNYLQTVHKNGTNEYKEVQIDVPVAIQSFIAALFWPLTFVKQILTGEIQEDDSKIPVSPR</sequence>
<keyword evidence="4 6" id="KW-0603">Photosystem I</keyword>
<keyword evidence="6" id="KW-1133">Transmembrane helix</keyword>
<evidence type="ECO:0000256" key="5">
    <source>
        <dbReference type="ARBA" id="ARBA00033433"/>
    </source>
</evidence>
<reference evidence="8 9" key="1">
    <citation type="submission" date="2018-02" db="EMBL/GenBank/DDBJ databases">
        <authorList>
            <person name="Cohen D.B."/>
            <person name="Kent A.D."/>
        </authorList>
    </citation>
    <scope>NUCLEOTIDE SEQUENCE [LARGE SCALE GENOMIC DNA]</scope>
    <source>
        <strain evidence="8 9">ULC007</strain>
    </source>
</reference>
<evidence type="ECO:0000256" key="3">
    <source>
        <dbReference type="ARBA" id="ARBA00022531"/>
    </source>
</evidence>
<dbReference type="RefSeq" id="WP_073069428.1">
    <property type="nucleotide sequence ID" value="NZ_MPPI01000002.1"/>
</dbReference>
<dbReference type="OrthoDB" id="512859at2"/>
<evidence type="ECO:0000256" key="2">
    <source>
        <dbReference type="ARBA" id="ARBA00016492"/>
    </source>
</evidence>
<dbReference type="InterPro" id="IPR036577">
    <property type="entry name" value="PSI_PsaF_sf"/>
</dbReference>
<dbReference type="GO" id="GO:0015979">
    <property type="term" value="P:photosynthesis"/>
    <property type="evidence" value="ECO:0007669"/>
    <property type="project" value="UniProtKB-UniRule"/>
</dbReference>